<dbReference type="GO" id="GO:0005175">
    <property type="term" value="F:CD27 receptor binding"/>
    <property type="evidence" value="ECO:0007669"/>
    <property type="project" value="TreeGrafter"/>
</dbReference>
<name>A0A3Q8CBS8_LOCMI</name>
<proteinExistence type="evidence at transcript level"/>
<sequence>MPKRVCPFDFDFFPQQKIHVSEKEVNSGVLMKSQMKQVQDKTIALLYKGARHFTDKVNLTDEKCNLQLNCMPSVHDPYKQLFLTNSCQLQSDGKIEPTLVSSCQSCRQPLDKCADKCSFCDMMICGLCGSTCIKCSDVYCHRCSLPDFSSAEESSICIGCA</sequence>
<evidence type="ECO:0000313" key="1">
    <source>
        <dbReference type="EMBL" id="ATX63073.1"/>
    </source>
</evidence>
<dbReference type="AlphaFoldDB" id="A0A3Q8CBS8"/>
<dbReference type="InterPro" id="IPR022773">
    <property type="entry name" value="Siva"/>
</dbReference>
<organism evidence="1">
    <name type="scientific">Locusta migratoria</name>
    <name type="common">Migratory locust</name>
    <dbReference type="NCBI Taxonomy" id="7004"/>
    <lineage>
        <taxon>Eukaryota</taxon>
        <taxon>Metazoa</taxon>
        <taxon>Ecdysozoa</taxon>
        <taxon>Arthropoda</taxon>
        <taxon>Hexapoda</taxon>
        <taxon>Insecta</taxon>
        <taxon>Pterygota</taxon>
        <taxon>Neoptera</taxon>
        <taxon>Polyneoptera</taxon>
        <taxon>Orthoptera</taxon>
        <taxon>Caelifera</taxon>
        <taxon>Acrididea</taxon>
        <taxon>Acridomorpha</taxon>
        <taxon>Acridoidea</taxon>
        <taxon>Acrididae</taxon>
        <taxon>Oedipodinae</taxon>
        <taxon>Locusta</taxon>
    </lineage>
</organism>
<protein>
    <submittedName>
        <fullName evidence="1">Apoptosis regulatory protein Siva</fullName>
    </submittedName>
</protein>
<dbReference type="GO" id="GO:0097191">
    <property type="term" value="P:extrinsic apoptotic signaling pathway"/>
    <property type="evidence" value="ECO:0007669"/>
    <property type="project" value="TreeGrafter"/>
</dbReference>
<dbReference type="Pfam" id="PF05458">
    <property type="entry name" value="Siva"/>
    <property type="match status" value="1"/>
</dbReference>
<dbReference type="PANTHER" id="PTHR14365">
    <property type="entry name" value="APOPTOSIS REGULATORY PROTEIN SIVA"/>
    <property type="match status" value="1"/>
</dbReference>
<dbReference type="EMBL" id="KY056151">
    <property type="protein sequence ID" value="ATX63073.1"/>
    <property type="molecule type" value="mRNA"/>
</dbReference>
<accession>A0A3Q8CBS8</accession>
<dbReference type="PANTHER" id="PTHR14365:SF1">
    <property type="entry name" value="APOPTOSIS REGULATORY PROTEIN SIVA"/>
    <property type="match status" value="1"/>
</dbReference>
<reference evidence="1" key="1">
    <citation type="submission" date="2016-10" db="EMBL/GenBank/DDBJ databases">
        <title>Identification and characterization of apoptosis related genes based on the Locusta migratoria transcriptome.</title>
        <authorList>
            <person name="Zhao X."/>
            <person name="Zhang J."/>
        </authorList>
    </citation>
    <scope>NUCLEOTIDE SEQUENCE</scope>
</reference>